<keyword evidence="3" id="KW-1185">Reference proteome</keyword>
<dbReference type="Proteomes" id="UP001320831">
    <property type="component" value="Unassembled WGS sequence"/>
</dbReference>
<accession>A0ABT2LKF9</accession>
<evidence type="ECO:0000256" key="1">
    <source>
        <dbReference type="SAM" id="SignalP"/>
    </source>
</evidence>
<organism evidence="2 3">
    <name type="scientific">Chelativorans salis</name>
    <dbReference type="NCBI Taxonomy" id="2978478"/>
    <lineage>
        <taxon>Bacteria</taxon>
        <taxon>Pseudomonadati</taxon>
        <taxon>Pseudomonadota</taxon>
        <taxon>Alphaproteobacteria</taxon>
        <taxon>Hyphomicrobiales</taxon>
        <taxon>Phyllobacteriaceae</taxon>
        <taxon>Chelativorans</taxon>
    </lineage>
</organism>
<name>A0ABT2LKF9_9HYPH</name>
<keyword evidence="1" id="KW-0732">Signal</keyword>
<evidence type="ECO:0000313" key="3">
    <source>
        <dbReference type="Proteomes" id="UP001320831"/>
    </source>
</evidence>
<reference evidence="2 3" key="1">
    <citation type="submission" date="2022-09" db="EMBL/GenBank/DDBJ databases">
        <title>Chelativorans salina sp. nov., a novel slightly halophilic bacterium isolated from a saline lake sediment enrichment.</title>
        <authorList>
            <person name="Gao L."/>
            <person name="Fang B.-Z."/>
            <person name="Li W.-J."/>
        </authorList>
    </citation>
    <scope>NUCLEOTIDE SEQUENCE [LARGE SCALE GENOMIC DNA]</scope>
    <source>
        <strain evidence="2 3">EGI FJ00035</strain>
    </source>
</reference>
<sequence>MRTPTCTFPIAALALFLPLSGPAAAQEDSDWPCIQRLVPRISPAQVWGGPAPNPEEWQGDAEISRLASQIAARRLSVGEAEELIDAFATAQDRSKRDDRLTALFGRTLEIINADRASIIAGIKRFTERQRQMAERIRENRVALDETEADEREDLSETLQWDIRIFNEREQALNYLCEQPVLLEQRAFSLGSTITSRLGESD</sequence>
<dbReference type="EMBL" id="JAOCZP010000001">
    <property type="protein sequence ID" value="MCT7374292.1"/>
    <property type="molecule type" value="Genomic_DNA"/>
</dbReference>
<dbReference type="RefSeq" id="WP_260900670.1">
    <property type="nucleotide sequence ID" value="NZ_JAOCZP010000001.1"/>
</dbReference>
<feature type="signal peptide" evidence="1">
    <location>
        <begin position="1"/>
        <end position="25"/>
    </location>
</feature>
<protein>
    <submittedName>
        <fullName evidence="2">Uncharacterized protein</fullName>
    </submittedName>
</protein>
<gene>
    <name evidence="2" type="ORF">N5A92_04495</name>
</gene>
<feature type="chain" id="PRO_5047529779" evidence="1">
    <location>
        <begin position="26"/>
        <end position="201"/>
    </location>
</feature>
<proteinExistence type="predicted"/>
<comment type="caution">
    <text evidence="2">The sequence shown here is derived from an EMBL/GenBank/DDBJ whole genome shotgun (WGS) entry which is preliminary data.</text>
</comment>
<evidence type="ECO:0000313" key="2">
    <source>
        <dbReference type="EMBL" id="MCT7374292.1"/>
    </source>
</evidence>